<name>A0AAD1ZPF8_9LAMI</name>
<keyword evidence="2" id="KW-0472">Membrane</keyword>
<dbReference type="InterPro" id="IPR045884">
    <property type="entry name" value="At5g59350-like"/>
</dbReference>
<dbReference type="EMBL" id="OU503047">
    <property type="protein sequence ID" value="CAI9773119.1"/>
    <property type="molecule type" value="Genomic_DNA"/>
</dbReference>
<gene>
    <name evidence="3" type="ORF">FPE_LOCUS20549</name>
</gene>
<keyword evidence="2" id="KW-0812">Transmembrane</keyword>
<feature type="transmembrane region" description="Helical" evidence="2">
    <location>
        <begin position="6"/>
        <end position="30"/>
    </location>
</feature>
<sequence>MNYLSSVGLGLSLVFGCLLLALLFEIYYLLWWKNRIIKRSNEDGHYNSPAKEFFYKLCCKKSSSSSTTGAQEISFSETFYQTPQAQQIHDSSNNNKDLQFNPFGSEDIMPRFLFTIEEETREDLESENGRSSFDIIRKKTRSKSLSDLLHNIAETPFLTPVASPPYFTPPLSPSSSSPLPSDYIQKGCFNPLHESEGDAVFNILRSSPPPKLKFLSDAEDKLYRRKFMEEEVGLSQNHSFVEEYHPSSASSEDSCPPYYNSNPNIMMNELTN</sequence>
<evidence type="ECO:0000256" key="2">
    <source>
        <dbReference type="SAM" id="Phobius"/>
    </source>
</evidence>
<evidence type="ECO:0000313" key="3">
    <source>
        <dbReference type="EMBL" id="CAI9773119.1"/>
    </source>
</evidence>
<accession>A0AAD1ZPF8</accession>
<evidence type="ECO:0000313" key="4">
    <source>
        <dbReference type="Proteomes" id="UP000834106"/>
    </source>
</evidence>
<feature type="compositionally biased region" description="Polar residues" evidence="1">
    <location>
        <begin position="247"/>
        <end position="272"/>
    </location>
</feature>
<organism evidence="3 4">
    <name type="scientific">Fraxinus pennsylvanica</name>
    <dbReference type="NCBI Taxonomy" id="56036"/>
    <lineage>
        <taxon>Eukaryota</taxon>
        <taxon>Viridiplantae</taxon>
        <taxon>Streptophyta</taxon>
        <taxon>Embryophyta</taxon>
        <taxon>Tracheophyta</taxon>
        <taxon>Spermatophyta</taxon>
        <taxon>Magnoliopsida</taxon>
        <taxon>eudicotyledons</taxon>
        <taxon>Gunneridae</taxon>
        <taxon>Pentapetalae</taxon>
        <taxon>asterids</taxon>
        <taxon>lamiids</taxon>
        <taxon>Lamiales</taxon>
        <taxon>Oleaceae</taxon>
        <taxon>Oleeae</taxon>
        <taxon>Fraxinus</taxon>
    </lineage>
</organism>
<proteinExistence type="predicted"/>
<dbReference type="PANTHER" id="PTHR34054:SF2">
    <property type="entry name" value="EXPRESSED PROTEIN"/>
    <property type="match status" value="1"/>
</dbReference>
<reference evidence="3" key="1">
    <citation type="submission" date="2023-05" db="EMBL/GenBank/DDBJ databases">
        <authorList>
            <person name="Huff M."/>
        </authorList>
    </citation>
    <scope>NUCLEOTIDE SEQUENCE</scope>
</reference>
<dbReference type="Proteomes" id="UP000834106">
    <property type="component" value="Chromosome 12"/>
</dbReference>
<protein>
    <submittedName>
        <fullName evidence="3">Uncharacterized protein</fullName>
    </submittedName>
</protein>
<keyword evidence="4" id="KW-1185">Reference proteome</keyword>
<dbReference type="AlphaFoldDB" id="A0AAD1ZPF8"/>
<dbReference type="PANTHER" id="PTHR34054">
    <property type="entry name" value="EXPRESSED PROTEIN"/>
    <property type="match status" value="1"/>
</dbReference>
<evidence type="ECO:0000256" key="1">
    <source>
        <dbReference type="SAM" id="MobiDB-lite"/>
    </source>
</evidence>
<keyword evidence="2" id="KW-1133">Transmembrane helix</keyword>
<feature type="region of interest" description="Disordered" evidence="1">
    <location>
        <begin position="243"/>
        <end position="272"/>
    </location>
</feature>